<dbReference type="PANTHER" id="PTHR12832">
    <property type="entry name" value="TESTIS-SPECIFIC PROTEIN PBS13 T-COMPLEX 11"/>
    <property type="match status" value="1"/>
</dbReference>
<accession>M7NSB6</accession>
<reference evidence="3" key="1">
    <citation type="journal article" date="2016" name="Nat. Commun.">
        <title>Genome analysis of three Pneumocystis species reveals adaptation mechanisms to life exclusively in mammalian hosts.</title>
        <authorList>
            <person name="Ma L."/>
            <person name="Chen Z."/>
            <person name="Huang D.W."/>
            <person name="Kutty G."/>
            <person name="Ishihara M."/>
            <person name="Wang H."/>
            <person name="Abouelleil A."/>
            <person name="Bishop L."/>
            <person name="Davey E."/>
            <person name="Deng R."/>
            <person name="Deng X."/>
            <person name="Fan L."/>
            <person name="Fantoni G."/>
            <person name="Fitzgerald M."/>
            <person name="Gogineni E."/>
            <person name="Goldberg J.M."/>
            <person name="Handley G."/>
            <person name="Hu X."/>
            <person name="Huber C."/>
            <person name="Jiao X."/>
            <person name="Jones K."/>
            <person name="Levin J.Z."/>
            <person name="Liu Y."/>
            <person name="Macdonald P."/>
            <person name="Melnikov A."/>
            <person name="Raley C."/>
            <person name="Sassi M."/>
            <person name="Sherman B.T."/>
            <person name="Song X."/>
            <person name="Sykes S."/>
            <person name="Tran B."/>
            <person name="Walsh L."/>
            <person name="Xia Y."/>
            <person name="Yang J."/>
            <person name="Young S."/>
            <person name="Zeng Q."/>
            <person name="Zheng X."/>
            <person name="Stephens R."/>
            <person name="Nusbaum C."/>
            <person name="Birren B.W."/>
            <person name="Azadi P."/>
            <person name="Lempicki R.A."/>
            <person name="Cuomo C.A."/>
            <person name="Kovacs J.A."/>
        </authorList>
    </citation>
    <scope>NUCLEOTIDE SEQUENCE [LARGE SCALE GENOMIC DNA]</scope>
    <source>
        <strain evidence="3">B123</strain>
    </source>
</reference>
<keyword evidence="3" id="KW-1185">Reference proteome</keyword>
<dbReference type="PANTHER" id="PTHR12832:SF11">
    <property type="entry name" value="LD23868P"/>
    <property type="match status" value="1"/>
</dbReference>
<sequence>MKCLSPVLSSKRSNDVFDISQNIICSGHKRLRNSDAFCEFSQMSNFHIFRDKFYILKEYNKISHSWLLAESSLSYLLNKHNSTMDSKFIPILLQDSLEMGPHGSVSLKIPIFFSAADYSMFNSYISPPVTQTILRKLELHEIFKNVQFRHDIVHEPNLQFRPNLDGESGKRKRFLASRYWECLLKEIEQVRLFQVKQMNGSNICHKYPCVTRIFVLFLELEDILLNLLPSSSREYIIEILDPDLIVQELLHNLFDVEKFIEHLACILKQHCAPVRDVLLDKMVQKVKLGFKINDLLKFVDGLRMGFDILEMMKLDVANHQLRVLRLYFLETAVEFEQKWFIDRISWGSIDIDDALSWYCYFHDSLITSDLRDFDYRKAFVNGIMASIAYVSLFNFPSTFVFDMPRLMSLRYNIRDIVSFQLIILLFWQLFKKQTIEVSKDDILEFKQELWLIVDSEYGENKWVNNISSITNRIAKYANKTKLISSNNILKLKEFGIIENWLYKHLFPMSSLYRLVESRILKSIGDKMFKSLCFSNPNILAPNVQRELYNMHADMVIEKLTKIVMFHWKVFGKWYIEYAKDRSISI</sequence>
<dbReference type="OrthoDB" id="276323at2759"/>
<dbReference type="Proteomes" id="UP000011958">
    <property type="component" value="Unassembled WGS sequence"/>
</dbReference>
<dbReference type="STRING" id="1069680.M7NSB6"/>
<dbReference type="GO" id="GO:0010737">
    <property type="term" value="P:protein kinase A signaling"/>
    <property type="evidence" value="ECO:0007669"/>
    <property type="project" value="TreeGrafter"/>
</dbReference>
<name>M7NSB6_PNEMU</name>
<dbReference type="HOGENOM" id="CLU_466237_0_0_1"/>
<organism evidence="2 3">
    <name type="scientific">Pneumocystis murina (strain B123)</name>
    <name type="common">Mouse pneumocystis pneumonia agent</name>
    <name type="synonym">Pneumocystis carinii f. sp. muris</name>
    <dbReference type="NCBI Taxonomy" id="1069680"/>
    <lineage>
        <taxon>Eukaryota</taxon>
        <taxon>Fungi</taxon>
        <taxon>Dikarya</taxon>
        <taxon>Ascomycota</taxon>
        <taxon>Taphrinomycotina</taxon>
        <taxon>Pneumocystomycetes</taxon>
        <taxon>Pneumocystaceae</taxon>
        <taxon>Pneumocystis</taxon>
    </lineage>
</organism>
<evidence type="ECO:0000313" key="2">
    <source>
        <dbReference type="EMBL" id="EMR10162.1"/>
    </source>
</evidence>
<dbReference type="OMA" id="FINAVRM"/>
<gene>
    <name evidence="2" type="ORF">PNEG_01436</name>
</gene>
<dbReference type="VEuPathDB" id="FungiDB:PNEG_01436"/>
<proteinExistence type="inferred from homology"/>
<evidence type="ECO:0000313" key="3">
    <source>
        <dbReference type="Proteomes" id="UP000011958"/>
    </source>
</evidence>
<comment type="caution">
    <text evidence="2">The sequence shown here is derived from an EMBL/GenBank/DDBJ whole genome shotgun (WGS) entry which is preliminary data.</text>
</comment>
<evidence type="ECO:0000256" key="1">
    <source>
        <dbReference type="ARBA" id="ARBA00010954"/>
    </source>
</evidence>
<dbReference type="EMBL" id="AFWA02000004">
    <property type="protein sequence ID" value="EMR10162.1"/>
    <property type="molecule type" value="Genomic_DNA"/>
</dbReference>
<dbReference type="Pfam" id="PF05794">
    <property type="entry name" value="Tcp11"/>
    <property type="match status" value="1"/>
</dbReference>
<dbReference type="GeneID" id="19895133"/>
<comment type="similarity">
    <text evidence="1">Belongs to the TCP11 family.</text>
</comment>
<protein>
    <submittedName>
        <fullName evidence="2">Uncharacterized protein</fullName>
    </submittedName>
</protein>
<dbReference type="eggNOG" id="KOG1981">
    <property type="taxonomic scope" value="Eukaryota"/>
</dbReference>
<dbReference type="InterPro" id="IPR008862">
    <property type="entry name" value="Tcp11"/>
</dbReference>
<dbReference type="RefSeq" id="XP_007873376.1">
    <property type="nucleotide sequence ID" value="XM_007875185.1"/>
</dbReference>
<dbReference type="AlphaFoldDB" id="M7NSB6"/>